<proteinExistence type="predicted"/>
<dbReference type="AlphaFoldDB" id="A0A192H554"/>
<protein>
    <recommendedName>
        <fullName evidence="7">P-type ATPase A domain-containing protein</fullName>
    </recommendedName>
</protein>
<evidence type="ECO:0000313" key="8">
    <source>
        <dbReference type="EMBL" id="ANK63515.1"/>
    </source>
</evidence>
<dbReference type="InterPro" id="IPR018303">
    <property type="entry name" value="ATPase_P-typ_P_site"/>
</dbReference>
<keyword evidence="3" id="KW-1278">Translocase</keyword>
<dbReference type="Pfam" id="PF00122">
    <property type="entry name" value="E1-E2_ATPase"/>
    <property type="match status" value="1"/>
</dbReference>
<dbReference type="InterPro" id="IPR044492">
    <property type="entry name" value="P_typ_ATPase_HD_dom"/>
</dbReference>
<evidence type="ECO:0000256" key="1">
    <source>
        <dbReference type="ARBA" id="ARBA00004141"/>
    </source>
</evidence>
<feature type="transmembrane region" description="Helical" evidence="6">
    <location>
        <begin position="593"/>
        <end position="613"/>
    </location>
</feature>
<evidence type="ECO:0000313" key="9">
    <source>
        <dbReference type="Proteomes" id="UP000078582"/>
    </source>
</evidence>
<dbReference type="Gene3D" id="3.40.1110.10">
    <property type="entry name" value="Calcium-transporting ATPase, cytoplasmic domain N"/>
    <property type="match status" value="1"/>
</dbReference>
<dbReference type="InterPro" id="IPR008250">
    <property type="entry name" value="ATPase_P-typ_transduc_dom_A_sf"/>
</dbReference>
<keyword evidence="4 6" id="KW-1133">Transmembrane helix</keyword>
<dbReference type="SFLD" id="SFLDF00027">
    <property type="entry name" value="p-type_atpase"/>
    <property type="match status" value="1"/>
</dbReference>
<feature type="transmembrane region" description="Helical" evidence="6">
    <location>
        <begin position="656"/>
        <end position="676"/>
    </location>
</feature>
<dbReference type="PANTHER" id="PTHR42861">
    <property type="entry name" value="CALCIUM-TRANSPORTING ATPASE"/>
    <property type="match status" value="1"/>
</dbReference>
<dbReference type="SUPFAM" id="SSF81665">
    <property type="entry name" value="Calcium ATPase, transmembrane domain M"/>
    <property type="match status" value="1"/>
</dbReference>
<dbReference type="SFLD" id="SFLDG00002">
    <property type="entry name" value="C1.7:_P-type_atpase_like"/>
    <property type="match status" value="1"/>
</dbReference>
<dbReference type="GO" id="GO:0016887">
    <property type="term" value="F:ATP hydrolysis activity"/>
    <property type="evidence" value="ECO:0007669"/>
    <property type="project" value="InterPro"/>
</dbReference>
<dbReference type="STRING" id="375175.AYR53_03520"/>
<feature type="transmembrane region" description="Helical" evidence="6">
    <location>
        <begin position="688"/>
        <end position="707"/>
    </location>
</feature>
<evidence type="ECO:0000256" key="6">
    <source>
        <dbReference type="SAM" id="Phobius"/>
    </source>
</evidence>
<dbReference type="PRINTS" id="PR00119">
    <property type="entry name" value="CATATPASE"/>
</dbReference>
<evidence type="ECO:0000256" key="4">
    <source>
        <dbReference type="ARBA" id="ARBA00022989"/>
    </source>
</evidence>
<dbReference type="Gene3D" id="3.40.50.1000">
    <property type="entry name" value="HAD superfamily/HAD-like"/>
    <property type="match status" value="1"/>
</dbReference>
<comment type="subcellular location">
    <subcellularLocation>
        <location evidence="1">Membrane</location>
        <topology evidence="1">Multi-pass membrane protein</topology>
    </subcellularLocation>
</comment>
<keyword evidence="2 6" id="KW-0812">Transmembrane</keyword>
<dbReference type="GO" id="GO:0016020">
    <property type="term" value="C:membrane"/>
    <property type="evidence" value="ECO:0007669"/>
    <property type="project" value="UniProtKB-SubCell"/>
</dbReference>
<gene>
    <name evidence="8" type="ORF">AYR53_03520</name>
</gene>
<dbReference type="SUPFAM" id="SSF56784">
    <property type="entry name" value="HAD-like"/>
    <property type="match status" value="1"/>
</dbReference>
<evidence type="ECO:0000256" key="3">
    <source>
        <dbReference type="ARBA" id="ARBA00022967"/>
    </source>
</evidence>
<dbReference type="PRINTS" id="PR00120">
    <property type="entry name" value="HATPASE"/>
</dbReference>
<name>A0A192H554_9LACO</name>
<dbReference type="SUPFAM" id="SSF81653">
    <property type="entry name" value="Calcium ATPase, transduction domain A"/>
    <property type="match status" value="1"/>
</dbReference>
<dbReference type="InterPro" id="IPR059000">
    <property type="entry name" value="ATPase_P-type_domA"/>
</dbReference>
<dbReference type="NCBIfam" id="TIGR01494">
    <property type="entry name" value="ATPase_P-type"/>
    <property type="match status" value="2"/>
</dbReference>
<keyword evidence="5 6" id="KW-0472">Membrane</keyword>
<dbReference type="Gene3D" id="2.70.150.10">
    <property type="entry name" value="Calcium-transporting ATPase, cytoplasmic transduction domain A"/>
    <property type="match status" value="1"/>
</dbReference>
<evidence type="ECO:0000259" key="7">
    <source>
        <dbReference type="Pfam" id="PF00122"/>
    </source>
</evidence>
<evidence type="ECO:0000256" key="5">
    <source>
        <dbReference type="ARBA" id="ARBA00023136"/>
    </source>
</evidence>
<dbReference type="Pfam" id="PF00702">
    <property type="entry name" value="Hydrolase"/>
    <property type="match status" value="1"/>
</dbReference>
<dbReference type="Proteomes" id="UP000078582">
    <property type="component" value="Chromosome"/>
</dbReference>
<dbReference type="InterPro" id="IPR023214">
    <property type="entry name" value="HAD_sf"/>
</dbReference>
<feature type="transmembrane region" description="Helical" evidence="6">
    <location>
        <begin position="746"/>
        <end position="766"/>
    </location>
</feature>
<evidence type="ECO:0000256" key="2">
    <source>
        <dbReference type="ARBA" id="ARBA00022692"/>
    </source>
</evidence>
<organism evidence="8 9">
    <name type="scientific">Loigolactobacillus backii</name>
    <dbReference type="NCBI Taxonomy" id="375175"/>
    <lineage>
        <taxon>Bacteria</taxon>
        <taxon>Bacillati</taxon>
        <taxon>Bacillota</taxon>
        <taxon>Bacilli</taxon>
        <taxon>Lactobacillales</taxon>
        <taxon>Lactobacillaceae</taxon>
        <taxon>Loigolactobacillus</taxon>
    </lineage>
</organism>
<feature type="domain" description="P-type ATPase A" evidence="7">
    <location>
        <begin position="107"/>
        <end position="203"/>
    </location>
</feature>
<dbReference type="InterPro" id="IPR036412">
    <property type="entry name" value="HAD-like_sf"/>
</dbReference>
<reference evidence="8 9" key="1">
    <citation type="submission" date="2016-03" db="EMBL/GenBank/DDBJ databases">
        <title>Pediococcus and Lactobacillus from brewery environment - whole genome sequencing and assembly.</title>
        <authorList>
            <person name="Behr J."/>
            <person name="Geissler A.J."/>
            <person name="Vogel R.F."/>
        </authorList>
    </citation>
    <scope>NUCLEOTIDE SEQUENCE [LARGE SCALE GENOMIC DNA]</scope>
    <source>
        <strain evidence="8 9">TMW 1.1989</strain>
    </source>
</reference>
<feature type="transmembrane region" description="Helical" evidence="6">
    <location>
        <begin position="249"/>
        <end position="272"/>
    </location>
</feature>
<dbReference type="SFLD" id="SFLDS00003">
    <property type="entry name" value="Haloacid_Dehalogenase"/>
    <property type="match status" value="1"/>
</dbReference>
<dbReference type="InterPro" id="IPR023299">
    <property type="entry name" value="ATPase_P-typ_cyto_dom_N"/>
</dbReference>
<feature type="transmembrane region" description="Helical" evidence="6">
    <location>
        <begin position="719"/>
        <end position="740"/>
    </location>
</feature>
<dbReference type="InterPro" id="IPR001757">
    <property type="entry name" value="P_typ_ATPase"/>
</dbReference>
<dbReference type="Gene3D" id="1.20.1110.10">
    <property type="entry name" value="Calcium-transporting ATPase, transmembrane domain"/>
    <property type="match status" value="1"/>
</dbReference>
<dbReference type="PROSITE" id="PS00154">
    <property type="entry name" value="ATPASE_E1_E2"/>
    <property type="match status" value="1"/>
</dbReference>
<sequence length="776" mass="84096">MIKTNVDHLEASYSGRGLDKQTAQKYQAAHGYNAIPETSENPLVGILKGMWGSTPWLLEAAMILELLLGKGTQAFFVFALLLFSAVDGEIQESRAKKAVGTLHRQLSVTARLLRDGEWQYQSAKWLVPDDIVRVHAGDIIPADLEIIAGTVEVDEATLTGESKAILKEKGAALYSAATVIHGEAIGKVTKIGVNSTYGKTAELSRTEEAPGRLQKLLFNIVRYLAYVDVVLAVILVIAAVFRGTAWQELLPFLVILFIATIPISMPSSFTVANSLEAKNLTQEKVLVTGLTGIQEAASMDVLLIDKTGTITNNQPKVGQIKVFGQFSAQQILQLALTATDETAVDTVSVALVKAAATNHLVPFKRTKFTVFDPATKTAKASFVDNGQTQVVILGSPNIIAASVVLQPNLEHEVTTLASRGARVLAVALQTAKQAEIVGLIELVDQPRADAITSIKAVQDRGVRVMMLTGDTSYTAQTIAEQVGIGSRIGTLTDAKSDPLSFDGFADVYPQDKLAIVKKLQELGMVVGMTGDGVNDAPALQRADVGIAVASATDIAKSAAKIILTRSTLADIVKVIDGGHRVYRRMMTWTITKLSRTAQLAALLTLGFVFAGFFPVSLNLIVFIVIMNDCVTLTLGTDRAWPTSIPEHWDLGQLGKIAGIFAVSWVVVGLAMFWYYLEVAQLSNGRISTLMFVYLIYSAMTTIIMTRTRDHFWEYAPSKSVGWVVLLDIILATIMAITGFVTPQVSWLWVLTVVIIVIVATLILDWVKMQYYKKTGI</sequence>
<dbReference type="GO" id="GO:0005524">
    <property type="term" value="F:ATP binding"/>
    <property type="evidence" value="ECO:0007669"/>
    <property type="project" value="InterPro"/>
</dbReference>
<keyword evidence="9" id="KW-1185">Reference proteome</keyword>
<dbReference type="InterPro" id="IPR023298">
    <property type="entry name" value="ATPase_P-typ_TM_dom_sf"/>
</dbReference>
<dbReference type="EMBL" id="CP014873">
    <property type="protein sequence ID" value="ANK63515.1"/>
    <property type="molecule type" value="Genomic_DNA"/>
</dbReference>
<feature type="transmembrane region" description="Helical" evidence="6">
    <location>
        <begin position="223"/>
        <end position="243"/>
    </location>
</feature>
<accession>A0A192H554</accession>